<comment type="caution">
    <text evidence="2">The sequence shown here is derived from an EMBL/GenBank/DDBJ whole genome shotgun (WGS) entry which is preliminary data.</text>
</comment>
<protein>
    <submittedName>
        <fullName evidence="2">Uncharacterized protein</fullName>
    </submittedName>
</protein>
<evidence type="ECO:0000256" key="1">
    <source>
        <dbReference type="SAM" id="MobiDB-lite"/>
    </source>
</evidence>
<evidence type="ECO:0000313" key="2">
    <source>
        <dbReference type="EMBL" id="GJT26065.1"/>
    </source>
</evidence>
<dbReference type="Proteomes" id="UP001151760">
    <property type="component" value="Unassembled WGS sequence"/>
</dbReference>
<keyword evidence="3" id="KW-1185">Reference proteome</keyword>
<proteinExistence type="predicted"/>
<feature type="compositionally biased region" description="Polar residues" evidence="1">
    <location>
        <begin position="1"/>
        <end position="31"/>
    </location>
</feature>
<feature type="region of interest" description="Disordered" evidence="1">
    <location>
        <begin position="68"/>
        <end position="92"/>
    </location>
</feature>
<name>A0ABQ5CG75_9ASTR</name>
<evidence type="ECO:0000313" key="3">
    <source>
        <dbReference type="Proteomes" id="UP001151760"/>
    </source>
</evidence>
<dbReference type="EMBL" id="BQNB010014263">
    <property type="protein sequence ID" value="GJT26065.1"/>
    <property type="molecule type" value="Genomic_DNA"/>
</dbReference>
<feature type="region of interest" description="Disordered" evidence="1">
    <location>
        <begin position="1"/>
        <end position="51"/>
    </location>
</feature>
<organism evidence="2 3">
    <name type="scientific">Tanacetum coccineum</name>
    <dbReference type="NCBI Taxonomy" id="301880"/>
    <lineage>
        <taxon>Eukaryota</taxon>
        <taxon>Viridiplantae</taxon>
        <taxon>Streptophyta</taxon>
        <taxon>Embryophyta</taxon>
        <taxon>Tracheophyta</taxon>
        <taxon>Spermatophyta</taxon>
        <taxon>Magnoliopsida</taxon>
        <taxon>eudicotyledons</taxon>
        <taxon>Gunneridae</taxon>
        <taxon>Pentapetalae</taxon>
        <taxon>asterids</taxon>
        <taxon>campanulids</taxon>
        <taxon>Asterales</taxon>
        <taxon>Asteraceae</taxon>
        <taxon>Asteroideae</taxon>
        <taxon>Anthemideae</taxon>
        <taxon>Anthemidinae</taxon>
        <taxon>Tanacetum</taxon>
    </lineage>
</organism>
<reference evidence="2" key="1">
    <citation type="journal article" date="2022" name="Int. J. Mol. Sci.">
        <title>Draft Genome of Tanacetum Coccineum: Genomic Comparison of Closely Related Tanacetum-Family Plants.</title>
        <authorList>
            <person name="Yamashiro T."/>
            <person name="Shiraishi A."/>
            <person name="Nakayama K."/>
            <person name="Satake H."/>
        </authorList>
    </citation>
    <scope>NUCLEOTIDE SEQUENCE</scope>
</reference>
<reference evidence="2" key="2">
    <citation type="submission" date="2022-01" db="EMBL/GenBank/DDBJ databases">
        <authorList>
            <person name="Yamashiro T."/>
            <person name="Shiraishi A."/>
            <person name="Satake H."/>
            <person name="Nakayama K."/>
        </authorList>
    </citation>
    <scope>NUCLEOTIDE SEQUENCE</scope>
</reference>
<sequence>MVQTSSAKKTSNTREPPSSFSKQKPACQSEQSVDDVPIPEDVHLSDSEETGAAHLLNIKTRPEWLKPIPEEDVPETPEPDLVIPPNDLPEKENNRADALAKMYKDLEENKLLWKTRDMGSFIQWYCK</sequence>
<accession>A0ABQ5CG75</accession>
<gene>
    <name evidence="2" type="ORF">Tco_0906340</name>
</gene>